<evidence type="ECO:0000313" key="1">
    <source>
        <dbReference type="EMBL" id="MBS2100011.1"/>
    </source>
</evidence>
<dbReference type="InterPro" id="IPR011250">
    <property type="entry name" value="OMP/PagP_B-barrel"/>
</dbReference>
<organism evidence="1 2">
    <name type="scientific">Carboxylicivirga linearis</name>
    <dbReference type="NCBI Taxonomy" id="1628157"/>
    <lineage>
        <taxon>Bacteria</taxon>
        <taxon>Pseudomonadati</taxon>
        <taxon>Bacteroidota</taxon>
        <taxon>Bacteroidia</taxon>
        <taxon>Marinilabiliales</taxon>
        <taxon>Marinilabiliaceae</taxon>
        <taxon>Carboxylicivirga</taxon>
    </lineage>
</organism>
<dbReference type="Gene3D" id="2.40.160.20">
    <property type="match status" value="1"/>
</dbReference>
<gene>
    <name evidence="1" type="ORF">KEM10_17120</name>
</gene>
<dbReference type="Proteomes" id="UP000708576">
    <property type="component" value="Unassembled WGS sequence"/>
</dbReference>
<keyword evidence="2" id="KW-1185">Reference proteome</keyword>
<dbReference type="SUPFAM" id="SSF56925">
    <property type="entry name" value="OMPA-like"/>
    <property type="match status" value="1"/>
</dbReference>
<accession>A0ABS5JYR9</accession>
<reference evidence="1 2" key="1">
    <citation type="journal article" date="2015" name="Int. J. Syst. Evol. Microbiol.">
        <title>Carboxylicivirga linearis sp. nov., isolated from a sea cucumber culture pond.</title>
        <authorList>
            <person name="Wang F.Q."/>
            <person name="Zhou Y.X."/>
            <person name="Lin X.Z."/>
            <person name="Chen G.J."/>
            <person name="Du Z.J."/>
        </authorList>
    </citation>
    <scope>NUCLEOTIDE SEQUENCE [LARGE SCALE GENOMIC DNA]</scope>
    <source>
        <strain evidence="1 2">FB218</strain>
    </source>
</reference>
<protein>
    <submittedName>
        <fullName evidence="1">Outer membrane beta-barrel protein</fullName>
    </submittedName>
</protein>
<name>A0ABS5JYR9_9BACT</name>
<dbReference type="EMBL" id="JAGUCO010000017">
    <property type="protein sequence ID" value="MBS2100011.1"/>
    <property type="molecule type" value="Genomic_DNA"/>
</dbReference>
<proteinExistence type="predicted"/>
<dbReference type="RefSeq" id="WP_212217252.1">
    <property type="nucleotide sequence ID" value="NZ_JAGUCO010000017.1"/>
</dbReference>
<evidence type="ECO:0000313" key="2">
    <source>
        <dbReference type="Proteomes" id="UP000708576"/>
    </source>
</evidence>
<sequence>MRKIFILILVITFSIKLFAQSSNDSKFRLGVGTLYASEVESTGLTINGIYSISERWETAVAYSHIFENLNLSWDVLDVDGHYIFYDNDKKLNVYALTGLAFTYWKRETIGTILIPKKTRTGTYIGLNIGVGTNIALSEKFNLVPEIRGTLFDLSYTRIGVTAQFKF</sequence>
<comment type="caution">
    <text evidence="1">The sequence shown here is derived from an EMBL/GenBank/DDBJ whole genome shotgun (WGS) entry which is preliminary data.</text>
</comment>